<sequence>MGGHGGEWRTKPLMLLYLEENSPLNLLLSSGPHILDDPGPLIECFHHDAHLPRGNLAVQEQISIRMTLPWWNFQCHWATFFPIRIKGDEGDASEDKLENSTSKKPHFPLTLRFTFHLIGTAFPKSKAECEYSEIGWHFYRGHTSTSSATSSIPGTVLLKGILKPSVHQSVACSNEHQLIDPPDKSVRASGRRKHIRAELKDGSNWQNIPKTSPDDLKQHLPTTVNFSESPAQQLVKKRWTDPPGRSKAVFSGLSRNLSLLPHSAASSGISLMAKLQPLPPSPPGRPPSPGSLQVTSQSTGAELHCSS</sequence>
<comment type="caution">
    <text evidence="1">The sequence shown here is derived from an EMBL/GenBank/DDBJ whole genome shotgun (WGS) entry which is preliminary data.</text>
</comment>
<evidence type="ECO:0000313" key="2">
    <source>
        <dbReference type="Proteomes" id="UP001057279"/>
    </source>
</evidence>
<organism evidence="1 2">
    <name type="scientific">Ovis ammon polii x Ovis aries</name>
    <dbReference type="NCBI Taxonomy" id="2918886"/>
    <lineage>
        <taxon>Eukaryota</taxon>
        <taxon>Metazoa</taxon>
        <taxon>Chordata</taxon>
        <taxon>Craniata</taxon>
        <taxon>Vertebrata</taxon>
        <taxon>Euteleostomi</taxon>
        <taxon>Mammalia</taxon>
        <taxon>Eutheria</taxon>
        <taxon>Laurasiatheria</taxon>
        <taxon>Artiodactyla</taxon>
        <taxon>Ruminantia</taxon>
        <taxon>Pecora</taxon>
        <taxon>Bovidae</taxon>
        <taxon>Caprinae</taxon>
        <taxon>Ovis</taxon>
    </lineage>
</organism>
<reference evidence="1" key="1">
    <citation type="submission" date="2022-03" db="EMBL/GenBank/DDBJ databases">
        <title>Genomic analyses of argali, domestic sheep and their hybrids provide insights into chromosomal evolution, heterosis and genetic basis of agronomic traits.</title>
        <authorList>
            <person name="Li M."/>
        </authorList>
    </citation>
    <scope>NUCLEOTIDE SEQUENCE</scope>
    <source>
        <strain evidence="1">F1 hybrid</strain>
    </source>
</reference>
<keyword evidence="2" id="KW-1185">Reference proteome</keyword>
<dbReference type="Proteomes" id="UP001057279">
    <property type="component" value="Linkage Group LG19"/>
</dbReference>
<accession>A0ACB9UD00</accession>
<protein>
    <submittedName>
        <fullName evidence="1">Uncharacterized protein</fullName>
    </submittedName>
</protein>
<name>A0ACB9UD00_9CETA</name>
<dbReference type="EMBL" id="CM043044">
    <property type="protein sequence ID" value="KAI4564797.1"/>
    <property type="molecule type" value="Genomic_DNA"/>
</dbReference>
<gene>
    <name evidence="1" type="ORF">MJG53_015809</name>
</gene>
<evidence type="ECO:0000313" key="1">
    <source>
        <dbReference type="EMBL" id="KAI4564797.1"/>
    </source>
</evidence>
<proteinExistence type="predicted"/>